<dbReference type="AlphaFoldDB" id="A0ABD5YUD3"/>
<evidence type="ECO:0000256" key="1">
    <source>
        <dbReference type="SAM" id="Phobius"/>
    </source>
</evidence>
<gene>
    <name evidence="2" type="ORF">ACFQL7_09765</name>
</gene>
<protein>
    <submittedName>
        <fullName evidence="2">Uncharacterized protein</fullName>
    </submittedName>
</protein>
<keyword evidence="1" id="KW-0812">Transmembrane</keyword>
<accession>A0ABD5YUD3</accession>
<comment type="caution">
    <text evidence="2">The sequence shown here is derived from an EMBL/GenBank/DDBJ whole genome shotgun (WGS) entry which is preliminary data.</text>
</comment>
<reference evidence="2 3" key="1">
    <citation type="journal article" date="2019" name="Int. J. Syst. Evol. Microbiol.">
        <title>The Global Catalogue of Microorganisms (GCM) 10K type strain sequencing project: providing services to taxonomists for standard genome sequencing and annotation.</title>
        <authorList>
            <consortium name="The Broad Institute Genomics Platform"/>
            <consortium name="The Broad Institute Genome Sequencing Center for Infectious Disease"/>
            <person name="Wu L."/>
            <person name="Ma J."/>
        </authorList>
    </citation>
    <scope>NUCLEOTIDE SEQUENCE [LARGE SCALE GENOMIC DNA]</scope>
    <source>
        <strain evidence="2 3">RDMS1</strain>
    </source>
</reference>
<keyword evidence="1" id="KW-0472">Membrane</keyword>
<sequence>MSSNTPADDATSPSRRYIAITTVCRLFGLLFAYIGLQIVFFALEHPITSQTFLFNGLLGVFVLYGGFRSAGVRFRLYSRLRSMRS</sequence>
<evidence type="ECO:0000313" key="2">
    <source>
        <dbReference type="EMBL" id="MFC7190110.1"/>
    </source>
</evidence>
<evidence type="ECO:0000313" key="3">
    <source>
        <dbReference type="Proteomes" id="UP001596417"/>
    </source>
</evidence>
<dbReference type="RefSeq" id="WP_264554586.1">
    <property type="nucleotide sequence ID" value="NZ_CP109979.1"/>
</dbReference>
<dbReference type="EMBL" id="JBHTAX010000001">
    <property type="protein sequence ID" value="MFC7190110.1"/>
    <property type="molecule type" value="Genomic_DNA"/>
</dbReference>
<dbReference type="GeneID" id="76199690"/>
<proteinExistence type="predicted"/>
<organism evidence="2 3">
    <name type="scientific">Halocatena marina</name>
    <dbReference type="NCBI Taxonomy" id="2934937"/>
    <lineage>
        <taxon>Archaea</taxon>
        <taxon>Methanobacteriati</taxon>
        <taxon>Methanobacteriota</taxon>
        <taxon>Stenosarchaea group</taxon>
        <taxon>Halobacteria</taxon>
        <taxon>Halobacteriales</taxon>
        <taxon>Natronomonadaceae</taxon>
        <taxon>Halocatena</taxon>
    </lineage>
</organism>
<feature type="transmembrane region" description="Helical" evidence="1">
    <location>
        <begin position="52"/>
        <end position="74"/>
    </location>
</feature>
<keyword evidence="1" id="KW-1133">Transmembrane helix</keyword>
<keyword evidence="3" id="KW-1185">Reference proteome</keyword>
<feature type="transmembrane region" description="Helical" evidence="1">
    <location>
        <begin position="17"/>
        <end position="40"/>
    </location>
</feature>
<dbReference type="Proteomes" id="UP001596417">
    <property type="component" value="Unassembled WGS sequence"/>
</dbReference>
<name>A0ABD5YUD3_9EURY</name>